<dbReference type="GO" id="GO:0009423">
    <property type="term" value="P:chorismate biosynthetic process"/>
    <property type="evidence" value="ECO:0007669"/>
    <property type="project" value="UniProtKB-UniRule"/>
</dbReference>
<dbReference type="GO" id="GO:0010181">
    <property type="term" value="F:FMN binding"/>
    <property type="evidence" value="ECO:0007669"/>
    <property type="project" value="TreeGrafter"/>
</dbReference>
<gene>
    <name evidence="9" type="primary">aroC</name>
    <name evidence="9" type="ORF">FRZ32_01915</name>
</gene>
<dbReference type="GO" id="GO:0005829">
    <property type="term" value="C:cytosol"/>
    <property type="evidence" value="ECO:0007669"/>
    <property type="project" value="TreeGrafter"/>
</dbReference>
<name>A0A5C6TR95_9SPHN</name>
<dbReference type="NCBIfam" id="TIGR00033">
    <property type="entry name" value="aroC"/>
    <property type="match status" value="1"/>
</dbReference>
<dbReference type="GO" id="GO:0009073">
    <property type="term" value="P:aromatic amino acid family biosynthetic process"/>
    <property type="evidence" value="ECO:0007669"/>
    <property type="project" value="UniProtKB-KW"/>
</dbReference>
<dbReference type="RefSeq" id="WP_147041909.1">
    <property type="nucleotide sequence ID" value="NZ_BAABIR010000001.1"/>
</dbReference>
<evidence type="ECO:0000313" key="10">
    <source>
        <dbReference type="Proteomes" id="UP000321249"/>
    </source>
</evidence>
<evidence type="ECO:0000256" key="7">
    <source>
        <dbReference type="NCBIfam" id="TIGR00033"/>
    </source>
</evidence>
<dbReference type="SUPFAM" id="SSF103263">
    <property type="entry name" value="Chorismate synthase, AroC"/>
    <property type="match status" value="1"/>
</dbReference>
<evidence type="ECO:0000313" key="9">
    <source>
        <dbReference type="EMBL" id="TXC62521.1"/>
    </source>
</evidence>
<reference evidence="9 10" key="1">
    <citation type="journal article" date="2015" name="J. Microbiol.">
        <title>Sphingosinicella ginsenosidimutans sp. nov., with ginsenoside converting activity.</title>
        <authorList>
            <person name="Kim J.K."/>
            <person name="Kang M.S."/>
            <person name="Park S.C."/>
            <person name="Kim K.M."/>
            <person name="Choi K."/>
            <person name="Yoon M.H."/>
            <person name="Im W.T."/>
        </authorList>
    </citation>
    <scope>NUCLEOTIDE SEQUENCE [LARGE SCALE GENOMIC DNA]</scope>
    <source>
        <strain evidence="9 10">BS-11</strain>
    </source>
</reference>
<protein>
    <recommendedName>
        <fullName evidence="3 7">Chorismate synthase</fullName>
        <ecNumber evidence="3 7">4.2.3.5</ecNumber>
    </recommendedName>
</protein>
<dbReference type="PANTHER" id="PTHR21085">
    <property type="entry name" value="CHORISMATE SYNTHASE"/>
    <property type="match status" value="1"/>
</dbReference>
<comment type="cofactor">
    <cofactor evidence="8">
        <name>FMNH2</name>
        <dbReference type="ChEBI" id="CHEBI:57618"/>
    </cofactor>
    <text evidence="8">Reduced FMN (FMNH(2)).</text>
</comment>
<dbReference type="PROSITE" id="PS00788">
    <property type="entry name" value="CHORISMATE_SYNTHASE_2"/>
    <property type="match status" value="1"/>
</dbReference>
<evidence type="ECO:0000256" key="8">
    <source>
        <dbReference type="RuleBase" id="RU000605"/>
    </source>
</evidence>
<proteinExistence type="inferred from homology"/>
<evidence type="ECO:0000256" key="4">
    <source>
        <dbReference type="ARBA" id="ARBA00022605"/>
    </source>
</evidence>
<comment type="similarity">
    <text evidence="2 8">Belongs to the chorismate synthase family.</text>
</comment>
<comment type="pathway">
    <text evidence="1 8">Metabolic intermediate biosynthesis; chorismate biosynthesis; chorismate from D-erythrose 4-phosphate and phosphoenolpyruvate: step 7/7.</text>
</comment>
<keyword evidence="4 8" id="KW-0028">Amino-acid biosynthesis</keyword>
<evidence type="ECO:0000256" key="5">
    <source>
        <dbReference type="ARBA" id="ARBA00023141"/>
    </source>
</evidence>
<evidence type="ECO:0000256" key="6">
    <source>
        <dbReference type="ARBA" id="ARBA00023239"/>
    </source>
</evidence>
<keyword evidence="5 8" id="KW-0057">Aromatic amino acid biosynthesis</keyword>
<comment type="catalytic activity">
    <reaction evidence="8">
        <text>5-O-(1-carboxyvinyl)-3-phosphoshikimate = chorismate + phosphate</text>
        <dbReference type="Rhea" id="RHEA:21020"/>
        <dbReference type="ChEBI" id="CHEBI:29748"/>
        <dbReference type="ChEBI" id="CHEBI:43474"/>
        <dbReference type="ChEBI" id="CHEBI:57701"/>
        <dbReference type="EC" id="4.2.3.5"/>
    </reaction>
</comment>
<dbReference type="InterPro" id="IPR000453">
    <property type="entry name" value="Chorismate_synth"/>
</dbReference>
<dbReference type="InterPro" id="IPR020541">
    <property type="entry name" value="Chorismate_synthase_CS"/>
</dbReference>
<dbReference type="CDD" id="cd07304">
    <property type="entry name" value="Chorismate_synthase"/>
    <property type="match status" value="1"/>
</dbReference>
<dbReference type="PANTHER" id="PTHR21085:SF0">
    <property type="entry name" value="CHORISMATE SYNTHASE"/>
    <property type="match status" value="1"/>
</dbReference>
<evidence type="ECO:0000256" key="3">
    <source>
        <dbReference type="ARBA" id="ARBA00013036"/>
    </source>
</evidence>
<dbReference type="EMBL" id="VOQQ01000001">
    <property type="protein sequence ID" value="TXC62521.1"/>
    <property type="molecule type" value="Genomic_DNA"/>
</dbReference>
<evidence type="ECO:0000256" key="2">
    <source>
        <dbReference type="ARBA" id="ARBA00008014"/>
    </source>
</evidence>
<dbReference type="Gene3D" id="3.60.150.10">
    <property type="entry name" value="Chorismate synthase AroC"/>
    <property type="match status" value="2"/>
</dbReference>
<dbReference type="GO" id="GO:0008652">
    <property type="term" value="P:amino acid biosynthetic process"/>
    <property type="evidence" value="ECO:0007669"/>
    <property type="project" value="UniProtKB-KW"/>
</dbReference>
<keyword evidence="10" id="KW-1185">Reference proteome</keyword>
<dbReference type="Pfam" id="PF01264">
    <property type="entry name" value="Chorismate_synt"/>
    <property type="match status" value="2"/>
</dbReference>
<dbReference type="Proteomes" id="UP000321249">
    <property type="component" value="Unassembled WGS sequence"/>
</dbReference>
<comment type="caution">
    <text evidence="9">The sequence shown here is derived from an EMBL/GenBank/DDBJ whole genome shotgun (WGS) entry which is preliminary data.</text>
</comment>
<evidence type="ECO:0000256" key="1">
    <source>
        <dbReference type="ARBA" id="ARBA00005044"/>
    </source>
</evidence>
<dbReference type="AlphaFoldDB" id="A0A5C6TR95"/>
<sequence length="310" mass="33022">MSWNSFGRCFRFSTWGESHGPAIGALVEGCPAGIALAEGDIQPFLDRRRPGQSRFTTMRREPDEVRILSGVRSGRTTGDPISLKIENIDQRSKDYSEVSQAYRPGHADYVYDAKYGFRDWRGGGRSSARETASRVAAGAVARKLIPGVTIAAYVVEIGGDPIAGFDADQIDANPFFCPDAAAAERWAARLDAARKAGDSLGAVVECAVEGAEPPPSETFAAMMSINAVKGVELAAPGRVRIAFKPTSSILTPVPTIDREGNETEIVTKGRHDPCVGIRGAPVAAAMMALVLADQALQSPHPALSPERRGT</sequence>
<dbReference type="GO" id="GO:0004107">
    <property type="term" value="F:chorismate synthase activity"/>
    <property type="evidence" value="ECO:0007669"/>
    <property type="project" value="UniProtKB-UniRule"/>
</dbReference>
<dbReference type="UniPathway" id="UPA00053">
    <property type="reaction ID" value="UER00090"/>
</dbReference>
<keyword evidence="6 8" id="KW-0456">Lyase</keyword>
<dbReference type="InterPro" id="IPR035904">
    <property type="entry name" value="Chorismate_synth_AroC_sf"/>
</dbReference>
<accession>A0A5C6TR95</accession>
<dbReference type="PROSITE" id="PS00787">
    <property type="entry name" value="CHORISMATE_SYNTHASE_1"/>
    <property type="match status" value="1"/>
</dbReference>
<dbReference type="OrthoDB" id="9771806at2"/>
<organism evidence="9 10">
    <name type="scientific">Allosphingosinicella ginsenosidimutans</name>
    <dbReference type="NCBI Taxonomy" id="1176539"/>
    <lineage>
        <taxon>Bacteria</taxon>
        <taxon>Pseudomonadati</taxon>
        <taxon>Pseudomonadota</taxon>
        <taxon>Alphaproteobacteria</taxon>
        <taxon>Sphingomonadales</taxon>
        <taxon>Sphingomonadaceae</taxon>
        <taxon>Allosphingosinicella</taxon>
    </lineage>
</organism>
<dbReference type="EC" id="4.2.3.5" evidence="3 7"/>